<reference evidence="11" key="1">
    <citation type="journal article" date="2020" name="Stud. Mycol.">
        <title>101 Dothideomycetes genomes: A test case for predicting lifestyles and emergence of pathogens.</title>
        <authorList>
            <person name="Haridas S."/>
            <person name="Albert R."/>
            <person name="Binder M."/>
            <person name="Bloem J."/>
            <person name="LaButti K."/>
            <person name="Salamov A."/>
            <person name="Andreopoulos B."/>
            <person name="Baker S."/>
            <person name="Barry K."/>
            <person name="Bills G."/>
            <person name="Bluhm B."/>
            <person name="Cannon C."/>
            <person name="Castanera R."/>
            <person name="Culley D."/>
            <person name="Daum C."/>
            <person name="Ezra D."/>
            <person name="Gonzalez J."/>
            <person name="Henrissat B."/>
            <person name="Kuo A."/>
            <person name="Liang C."/>
            <person name="Lipzen A."/>
            <person name="Lutzoni F."/>
            <person name="Magnuson J."/>
            <person name="Mondo S."/>
            <person name="Nolan M."/>
            <person name="Ohm R."/>
            <person name="Pangilinan J."/>
            <person name="Park H.-J."/>
            <person name="Ramirez L."/>
            <person name="Alfaro M."/>
            <person name="Sun H."/>
            <person name="Tritt A."/>
            <person name="Yoshinaga Y."/>
            <person name="Zwiers L.-H."/>
            <person name="Turgeon B."/>
            <person name="Goodwin S."/>
            <person name="Spatafora J."/>
            <person name="Crous P."/>
            <person name="Grigoriev I."/>
        </authorList>
    </citation>
    <scope>NUCLEOTIDE SEQUENCE [LARGE SCALE GENOMIC DNA]</scope>
    <source>
        <strain evidence="11">CECT 20119</strain>
    </source>
</reference>
<dbReference type="PANTHER" id="PTHR48182">
    <property type="entry name" value="PROTEIN SERAC1"/>
    <property type="match status" value="1"/>
</dbReference>
<dbReference type="GO" id="GO:0016020">
    <property type="term" value="C:membrane"/>
    <property type="evidence" value="ECO:0007669"/>
    <property type="project" value="UniProtKB-SubCell"/>
</dbReference>
<evidence type="ECO:0000313" key="11">
    <source>
        <dbReference type="Proteomes" id="UP000799538"/>
    </source>
</evidence>
<protein>
    <submittedName>
        <fullName evidence="10">Alpha/Beta hydrolase protein</fullName>
    </submittedName>
</protein>
<dbReference type="Gene3D" id="3.40.50.1820">
    <property type="entry name" value="alpha/beta hydrolase"/>
    <property type="match status" value="1"/>
</dbReference>
<evidence type="ECO:0000256" key="3">
    <source>
        <dbReference type="ARBA" id="ARBA00004370"/>
    </source>
</evidence>
<dbReference type="GO" id="GO:0005783">
    <property type="term" value="C:endoplasmic reticulum"/>
    <property type="evidence" value="ECO:0007669"/>
    <property type="project" value="UniProtKB-SubCell"/>
</dbReference>
<gene>
    <name evidence="10" type="ORF">BDZ85DRAFT_315437</name>
</gene>
<evidence type="ECO:0000256" key="2">
    <source>
        <dbReference type="ARBA" id="ARBA00004240"/>
    </source>
</evidence>
<dbReference type="OrthoDB" id="427518at2759"/>
<keyword evidence="5" id="KW-0256">Endoplasmic reticulum</keyword>
<accession>A0A6A6GQZ6</accession>
<feature type="domain" description="DUF676" evidence="9">
    <location>
        <begin position="55"/>
        <end position="191"/>
    </location>
</feature>
<evidence type="ECO:0000256" key="1">
    <source>
        <dbReference type="ARBA" id="ARBA00004173"/>
    </source>
</evidence>
<dbReference type="EMBL" id="ML992501">
    <property type="protein sequence ID" value="KAF2227930.1"/>
    <property type="molecule type" value="Genomic_DNA"/>
</dbReference>
<evidence type="ECO:0000256" key="7">
    <source>
        <dbReference type="ARBA" id="ARBA00023136"/>
    </source>
</evidence>
<sequence>MPFKDDKKKDKPKKLSRNAEKDGSGSEVELPARPRGELGMFQCSEPANKNRAVDIVLVHGLTGDRETTWTHRSTSCFWPEQLLPRDFPNARIFTYGYDADVGHMWSTVSQSRIGDHAQTFLTSLAHERDSEGEADRPLFFIAHSLGGLVVEDMLLYSKNSAEPHLKSIVEATRGIIFMATPHCGSQLADWAKIGKSVMVLIRANDAIVSVLEPQSEVLARIQKEFHTMIRDRDAAGLPKWQITCFFEDLNTSAIGSLVVPKNSATLNAYTSVAMQADHSGVAKFRDERDPGYKFIRGELRRWCRDLGPRLVAQAAQTREAESLGSGGNKSMRGGFEPASNFMIGSQSNIGQVFQGNNWSGNFDNGEWSSQRRFDRV</sequence>
<dbReference type="Pfam" id="PF05057">
    <property type="entry name" value="DUF676"/>
    <property type="match status" value="1"/>
</dbReference>
<keyword evidence="6" id="KW-0496">Mitochondrion</keyword>
<name>A0A6A6GQZ6_9PEZI</name>
<feature type="compositionally biased region" description="Basic and acidic residues" evidence="8">
    <location>
        <begin position="17"/>
        <end position="35"/>
    </location>
</feature>
<comment type="similarity">
    <text evidence="4">Belongs to the putative lipase ROG1 family.</text>
</comment>
<dbReference type="InterPro" id="IPR052374">
    <property type="entry name" value="SERAC1"/>
</dbReference>
<comment type="subcellular location">
    <subcellularLocation>
        <location evidence="2">Endoplasmic reticulum</location>
    </subcellularLocation>
    <subcellularLocation>
        <location evidence="3">Membrane</location>
    </subcellularLocation>
    <subcellularLocation>
        <location evidence="1">Mitochondrion</location>
    </subcellularLocation>
</comment>
<dbReference type="InterPro" id="IPR029058">
    <property type="entry name" value="AB_hydrolase_fold"/>
</dbReference>
<dbReference type="AlphaFoldDB" id="A0A6A6GQZ6"/>
<feature type="region of interest" description="Disordered" evidence="8">
    <location>
        <begin position="1"/>
        <end position="35"/>
    </location>
</feature>
<evidence type="ECO:0000259" key="9">
    <source>
        <dbReference type="Pfam" id="PF05057"/>
    </source>
</evidence>
<dbReference type="PANTHER" id="PTHR48182:SF2">
    <property type="entry name" value="PROTEIN SERAC1"/>
    <property type="match status" value="1"/>
</dbReference>
<organism evidence="10 11">
    <name type="scientific">Elsinoe ampelina</name>
    <dbReference type="NCBI Taxonomy" id="302913"/>
    <lineage>
        <taxon>Eukaryota</taxon>
        <taxon>Fungi</taxon>
        <taxon>Dikarya</taxon>
        <taxon>Ascomycota</taxon>
        <taxon>Pezizomycotina</taxon>
        <taxon>Dothideomycetes</taxon>
        <taxon>Dothideomycetidae</taxon>
        <taxon>Myriangiales</taxon>
        <taxon>Elsinoaceae</taxon>
        <taxon>Elsinoe</taxon>
    </lineage>
</organism>
<evidence type="ECO:0000256" key="6">
    <source>
        <dbReference type="ARBA" id="ARBA00023128"/>
    </source>
</evidence>
<evidence type="ECO:0000313" key="10">
    <source>
        <dbReference type="EMBL" id="KAF2227930.1"/>
    </source>
</evidence>
<dbReference type="InterPro" id="IPR007751">
    <property type="entry name" value="DUF676_lipase-like"/>
</dbReference>
<evidence type="ECO:0000256" key="8">
    <source>
        <dbReference type="SAM" id="MobiDB-lite"/>
    </source>
</evidence>
<dbReference type="GO" id="GO:0005739">
    <property type="term" value="C:mitochondrion"/>
    <property type="evidence" value="ECO:0007669"/>
    <property type="project" value="UniProtKB-SubCell"/>
</dbReference>
<keyword evidence="10" id="KW-0378">Hydrolase</keyword>
<keyword evidence="7" id="KW-0472">Membrane</keyword>
<proteinExistence type="inferred from homology"/>
<evidence type="ECO:0000256" key="4">
    <source>
        <dbReference type="ARBA" id="ARBA00007920"/>
    </source>
</evidence>
<keyword evidence="11" id="KW-1185">Reference proteome</keyword>
<dbReference type="Proteomes" id="UP000799538">
    <property type="component" value="Unassembled WGS sequence"/>
</dbReference>
<dbReference type="SUPFAM" id="SSF53474">
    <property type="entry name" value="alpha/beta-Hydrolases"/>
    <property type="match status" value="1"/>
</dbReference>
<evidence type="ECO:0000256" key="5">
    <source>
        <dbReference type="ARBA" id="ARBA00022824"/>
    </source>
</evidence>
<dbReference type="GO" id="GO:0016787">
    <property type="term" value="F:hydrolase activity"/>
    <property type="evidence" value="ECO:0007669"/>
    <property type="project" value="UniProtKB-KW"/>
</dbReference>